<sequence length="114" mass="13692">MLFATKKEYVNYFQKEIDRLPREKDTLEDYLEKQVERLNQLIEEISKETFWEVIPQILGIDAKLGLLVDLSKYEEFSDNDIIRIIESDYKNYFKELFGYDLSMETKNSIVFNVC</sequence>
<evidence type="ECO:0000313" key="2">
    <source>
        <dbReference type="Proteomes" id="UP001554047"/>
    </source>
</evidence>
<comment type="caution">
    <text evidence="1">The sequence shown here is derived from an EMBL/GenBank/DDBJ whole genome shotgun (WGS) entry which is preliminary data.</text>
</comment>
<dbReference type="EMBL" id="JBFDTB010000002">
    <property type="protein sequence ID" value="MEW3464866.1"/>
    <property type="molecule type" value="Genomic_DNA"/>
</dbReference>
<dbReference type="Proteomes" id="UP001554047">
    <property type="component" value="Unassembled WGS sequence"/>
</dbReference>
<organism evidence="1 2">
    <name type="scientific">Enterococcus entomosocium</name>
    <dbReference type="NCBI Taxonomy" id="3034352"/>
    <lineage>
        <taxon>Bacteria</taxon>
        <taxon>Bacillati</taxon>
        <taxon>Bacillota</taxon>
        <taxon>Bacilli</taxon>
        <taxon>Lactobacillales</taxon>
        <taxon>Enterococcaceae</taxon>
        <taxon>Enterococcus</taxon>
    </lineage>
</organism>
<protein>
    <submittedName>
        <fullName evidence="1">Uncharacterized protein</fullName>
    </submittedName>
</protein>
<dbReference type="RefSeq" id="WP_196044054.1">
    <property type="nucleotide sequence ID" value="NZ_JBDKDV010000035.1"/>
</dbReference>
<keyword evidence="2" id="KW-1185">Reference proteome</keyword>
<accession>A0ABV3M8T6</accession>
<dbReference type="InterPro" id="IPR054275">
    <property type="entry name" value="DUF7006"/>
</dbReference>
<reference evidence="1 2" key="1">
    <citation type="submission" date="2024-05" db="EMBL/GenBank/DDBJ databases">
        <title>Human gut microbiome strain richness.</title>
        <authorList>
            <person name="Chen-Liaw A."/>
        </authorList>
    </citation>
    <scope>NUCLEOTIDE SEQUENCE [LARGE SCALE GENOMIC DNA]</scope>
    <source>
        <strain evidence="1 2">J1100102st1_G3_J1100102_180507</strain>
    </source>
</reference>
<proteinExistence type="predicted"/>
<dbReference type="Pfam" id="PF22652">
    <property type="entry name" value="DUF7006"/>
    <property type="match status" value="1"/>
</dbReference>
<evidence type="ECO:0000313" key="1">
    <source>
        <dbReference type="EMBL" id="MEW3464866.1"/>
    </source>
</evidence>
<gene>
    <name evidence="1" type="ORF">AB1I55_01975</name>
</gene>
<name>A0ABV3M8T6_9ENTE</name>